<comment type="caution">
    <text evidence="1">The sequence shown here is derived from an EMBL/GenBank/DDBJ whole genome shotgun (WGS) entry which is preliminary data.</text>
</comment>
<dbReference type="SUPFAM" id="SSF52540">
    <property type="entry name" value="P-loop containing nucleoside triphosphate hydrolases"/>
    <property type="match status" value="1"/>
</dbReference>
<gene>
    <name evidence="1" type="ORF">SAMN05216521_108318</name>
</gene>
<dbReference type="Proteomes" id="UP000182121">
    <property type="component" value="Unassembled WGS sequence"/>
</dbReference>
<sequence>MIHDVKVFAIVKQGKIVNYRYELTLMDDRGCLAERVLEVPEEGVSETKYLKQLRQYGASDLKAAQGELAMAISKALERGINAFRFADIGWNMMDEYTVFAFSNCCVTPDGINYQSFADIEGFDLIVSETFTPSMKCARMRFLELMNILGKKPEVLYPVFFMNIAALLNKILGNNGRAPALIMWLGGRPGSGKTELACALGSFLNKDIHNRTKITRKLFSAFGRPRDMNLSLFQHKGLVFILDDAKKERAQGQRENTRTCIDICIRSVKSQKLLESFDKAQRASVEENLDAGAIITGEYMDAYQSSMARMVYLDVDDLINNTEYSLTLRRLQDNPHILSDLMAYFVQYLCCKYMDDIYWTEIVKTKDNLWKEDKRIFYGTNQSRLADNMSSLQLTASIVADFAKACGADDSFDIEVFLKQSDQILAMVMKRTALLINEKDEILLDAYREVVGQLKLQNPIHIYSDLGELQIKPYIIERDMDGVWIPDINVFIEHEPKVQCPAIICRVDKLIQALTPQMIQITQKYHYTGNWSVKVDNTRLREAGIICGELRKDKTYNNQFPYPVDGFNYNSFIETDCVCLNLNNVIVKPLVEEFLKQESNRTKQYLADMYTGICDEVVDFQHKWTIQFRRYLRAVKSHMEGR</sequence>
<accession>A0A1I0K2B2</accession>
<proteinExistence type="predicted"/>
<dbReference type="InterPro" id="IPR027417">
    <property type="entry name" value="P-loop_NTPase"/>
</dbReference>
<organism evidence="1 2">
    <name type="scientific">Enterocloster clostridioformis</name>
    <dbReference type="NCBI Taxonomy" id="1531"/>
    <lineage>
        <taxon>Bacteria</taxon>
        <taxon>Bacillati</taxon>
        <taxon>Bacillota</taxon>
        <taxon>Clostridia</taxon>
        <taxon>Lachnospirales</taxon>
        <taxon>Lachnospiraceae</taxon>
        <taxon>Enterocloster</taxon>
    </lineage>
</organism>
<reference evidence="1 2" key="1">
    <citation type="submission" date="2016-10" db="EMBL/GenBank/DDBJ databases">
        <authorList>
            <person name="Varghese N."/>
            <person name="Submissions S."/>
        </authorList>
    </citation>
    <scope>NUCLEOTIDE SEQUENCE [LARGE SCALE GENOMIC DNA]</scope>
    <source>
        <strain evidence="1 2">NLAE-zl-C196</strain>
    </source>
</reference>
<evidence type="ECO:0000313" key="1">
    <source>
        <dbReference type="EMBL" id="SEU17652.1"/>
    </source>
</evidence>
<name>A0A1I0K2B2_9FIRM</name>
<protein>
    <submittedName>
        <fullName evidence="1">Uncharacterized protein</fullName>
    </submittedName>
</protein>
<dbReference type="RefSeq" id="WP_074664356.1">
    <property type="nucleotide sequence ID" value="NZ_FOIO01000083.1"/>
</dbReference>
<evidence type="ECO:0000313" key="2">
    <source>
        <dbReference type="Proteomes" id="UP000182121"/>
    </source>
</evidence>
<dbReference type="AlphaFoldDB" id="A0A1I0K2B2"/>
<dbReference type="EMBL" id="FOIO01000083">
    <property type="protein sequence ID" value="SEU17652.1"/>
    <property type="molecule type" value="Genomic_DNA"/>
</dbReference>